<keyword evidence="4 6" id="KW-1133">Transmembrane helix</keyword>
<dbReference type="InterPro" id="IPR051449">
    <property type="entry name" value="ABC-2_transporter_component"/>
</dbReference>
<comment type="caution">
    <text evidence="8">The sequence shown here is derived from an EMBL/GenBank/DDBJ whole genome shotgun (WGS) entry which is preliminary data.</text>
</comment>
<protein>
    <submittedName>
        <fullName evidence="8">ABC transporter permease</fullName>
    </submittedName>
</protein>
<evidence type="ECO:0000313" key="9">
    <source>
        <dbReference type="Proteomes" id="UP001501727"/>
    </source>
</evidence>
<dbReference type="InterPro" id="IPR013525">
    <property type="entry name" value="ABC2_TM"/>
</dbReference>
<keyword evidence="9" id="KW-1185">Reference proteome</keyword>
<dbReference type="EMBL" id="BAAAZU010000031">
    <property type="protein sequence ID" value="GAA3933644.1"/>
    <property type="molecule type" value="Genomic_DNA"/>
</dbReference>
<sequence length="387" mass="41702">MKDFGTAFMQALRAVAGDRYALVTMVGAVLLYSVFYPAAYRHQVAGRLPVVVVDEDHSATSREMLRRMAALREVQVVAQPRDLRQARPAMEDGRAEVIVLLPGGMERDILRGGQGRLVLLGDGAYLGRASTAMGGLAEAITASAREAAVTQAGFMGAPAAPPVRLVQRPLYNTREGYGSSIVPGVAELVVHQTLLIGIGVLLGKRRRELGRRLHFRRPALLGMLAAFGLIGVAALLYYAGFTAWAQDYPRGGNFAGLLLAGPLFIAATVLFGMFVGSFFDTRERAFQYVTAGSIPLFFLANISWPAAVSPPALVTAAKLLPIVPGMNAMVQLNQMGARVREVAPELCNLALLVLLYGGLVLWRFRPMPAARQDAPHRRAVSPRRNTG</sequence>
<keyword evidence="3 6" id="KW-0812">Transmembrane</keyword>
<evidence type="ECO:0000256" key="1">
    <source>
        <dbReference type="ARBA" id="ARBA00004651"/>
    </source>
</evidence>
<dbReference type="PANTHER" id="PTHR30294">
    <property type="entry name" value="MEMBRANE COMPONENT OF ABC TRANSPORTER YHHJ-RELATED"/>
    <property type="match status" value="1"/>
</dbReference>
<evidence type="ECO:0000259" key="7">
    <source>
        <dbReference type="Pfam" id="PF12698"/>
    </source>
</evidence>
<keyword evidence="2" id="KW-1003">Cell membrane</keyword>
<dbReference type="Proteomes" id="UP001501727">
    <property type="component" value="Unassembled WGS sequence"/>
</dbReference>
<proteinExistence type="predicted"/>
<evidence type="ECO:0000256" key="2">
    <source>
        <dbReference type="ARBA" id="ARBA00022475"/>
    </source>
</evidence>
<organism evidence="8 9">
    <name type="scientific">Luteimonas lutimaris</name>
    <dbReference type="NCBI Taxonomy" id="698645"/>
    <lineage>
        <taxon>Bacteria</taxon>
        <taxon>Pseudomonadati</taxon>
        <taxon>Pseudomonadota</taxon>
        <taxon>Gammaproteobacteria</taxon>
        <taxon>Lysobacterales</taxon>
        <taxon>Lysobacteraceae</taxon>
        <taxon>Luteimonas</taxon>
    </lineage>
</organism>
<feature type="domain" description="ABC-2 type transporter transmembrane" evidence="7">
    <location>
        <begin position="23"/>
        <end position="362"/>
    </location>
</feature>
<dbReference type="Pfam" id="PF12698">
    <property type="entry name" value="ABC2_membrane_3"/>
    <property type="match status" value="1"/>
</dbReference>
<evidence type="ECO:0000256" key="5">
    <source>
        <dbReference type="ARBA" id="ARBA00023136"/>
    </source>
</evidence>
<evidence type="ECO:0000256" key="3">
    <source>
        <dbReference type="ARBA" id="ARBA00022692"/>
    </source>
</evidence>
<feature type="transmembrane region" description="Helical" evidence="6">
    <location>
        <begin position="342"/>
        <end position="362"/>
    </location>
</feature>
<dbReference type="Gene3D" id="3.40.1710.10">
    <property type="entry name" value="abc type-2 transporter like domain"/>
    <property type="match status" value="1"/>
</dbReference>
<feature type="transmembrane region" description="Helical" evidence="6">
    <location>
        <begin position="223"/>
        <end position="245"/>
    </location>
</feature>
<dbReference type="RefSeq" id="WP_344760788.1">
    <property type="nucleotide sequence ID" value="NZ_BAAAZU010000031.1"/>
</dbReference>
<reference evidence="9" key="1">
    <citation type="journal article" date="2019" name="Int. J. Syst. Evol. Microbiol.">
        <title>The Global Catalogue of Microorganisms (GCM) 10K type strain sequencing project: providing services to taxonomists for standard genome sequencing and annotation.</title>
        <authorList>
            <consortium name="The Broad Institute Genomics Platform"/>
            <consortium name="The Broad Institute Genome Sequencing Center for Infectious Disease"/>
            <person name="Wu L."/>
            <person name="Ma J."/>
        </authorList>
    </citation>
    <scope>NUCLEOTIDE SEQUENCE [LARGE SCALE GENOMIC DNA]</scope>
    <source>
        <strain evidence="9">JCM 16916</strain>
    </source>
</reference>
<evidence type="ECO:0000256" key="4">
    <source>
        <dbReference type="ARBA" id="ARBA00022989"/>
    </source>
</evidence>
<gene>
    <name evidence="8" type="ORF">GCM10022229_29470</name>
</gene>
<feature type="transmembrane region" description="Helical" evidence="6">
    <location>
        <begin position="257"/>
        <end position="279"/>
    </location>
</feature>
<dbReference type="PANTHER" id="PTHR30294:SF46">
    <property type="entry name" value="ABC TRANSPORTER PERMEASE"/>
    <property type="match status" value="1"/>
</dbReference>
<name>A0ABP7MZT4_9GAMM</name>
<evidence type="ECO:0000313" key="8">
    <source>
        <dbReference type="EMBL" id="GAA3933644.1"/>
    </source>
</evidence>
<evidence type="ECO:0000256" key="6">
    <source>
        <dbReference type="SAM" id="Phobius"/>
    </source>
</evidence>
<keyword evidence="5 6" id="KW-0472">Membrane</keyword>
<feature type="transmembrane region" description="Helical" evidence="6">
    <location>
        <begin position="286"/>
        <end position="304"/>
    </location>
</feature>
<comment type="subcellular location">
    <subcellularLocation>
        <location evidence="1">Cell membrane</location>
        <topology evidence="1">Multi-pass membrane protein</topology>
    </subcellularLocation>
</comment>
<feature type="transmembrane region" description="Helical" evidence="6">
    <location>
        <begin position="181"/>
        <end position="202"/>
    </location>
</feature>
<accession>A0ABP7MZT4</accession>
<feature type="transmembrane region" description="Helical" evidence="6">
    <location>
        <begin position="20"/>
        <end position="39"/>
    </location>
</feature>